<proteinExistence type="predicted"/>
<dbReference type="Proteomes" id="UP000244013">
    <property type="component" value="Unassembled WGS sequence"/>
</dbReference>
<evidence type="ECO:0000313" key="2">
    <source>
        <dbReference type="Proteomes" id="UP000244013"/>
    </source>
</evidence>
<gene>
    <name evidence="1" type="ORF">C8J25_1157</name>
</gene>
<comment type="caution">
    <text evidence="1">The sequence shown here is derived from an EMBL/GenBank/DDBJ whole genome shotgun (WGS) entry which is preliminary data.</text>
</comment>
<evidence type="ECO:0000313" key="1">
    <source>
        <dbReference type="EMBL" id="PTW43692.1"/>
    </source>
</evidence>
<sequence>MLLLMKAACLQRLMELNKLGATDSLRRFLEAQFVINAQNIDTIIAAIATTSIDQVCANFEAIYAAGVDEYYPGVSVDLIRQLHGALGPLLPRIAARFATDPYAFRAGWPDVTAVRDGMILLREVKTSDKLHASQLQTIGGMLIAEGMPVDVLQLVAAKIAAPTSR</sequence>
<evidence type="ECO:0008006" key="3">
    <source>
        <dbReference type="Google" id="ProtNLM"/>
    </source>
</evidence>
<reference evidence="1 2" key="1">
    <citation type="submission" date="2018-04" db="EMBL/GenBank/DDBJ databases">
        <title>Genomic Encyclopedia of Type Strains, Phase III (KMG-III): the genomes of soil and plant-associated and newly described type strains.</title>
        <authorList>
            <person name="Whitman W."/>
        </authorList>
    </citation>
    <scope>NUCLEOTIDE SEQUENCE [LARGE SCALE GENOMIC DNA]</scope>
    <source>
        <strain evidence="1 2">MA-olki</strain>
    </source>
</reference>
<dbReference type="GeneID" id="91007736"/>
<name>A0A2T5TWP3_9SPHN</name>
<organism evidence="1 2">
    <name type="scientific">Sphingomonas faeni</name>
    <dbReference type="NCBI Taxonomy" id="185950"/>
    <lineage>
        <taxon>Bacteria</taxon>
        <taxon>Pseudomonadati</taxon>
        <taxon>Pseudomonadota</taxon>
        <taxon>Alphaproteobacteria</taxon>
        <taxon>Sphingomonadales</taxon>
        <taxon>Sphingomonadaceae</taxon>
        <taxon>Sphingomonas</taxon>
    </lineage>
</organism>
<dbReference type="EMBL" id="QAYE01000015">
    <property type="protein sequence ID" value="PTW43692.1"/>
    <property type="molecule type" value="Genomic_DNA"/>
</dbReference>
<protein>
    <recommendedName>
        <fullName evidence="3">VRR-NUC domain-containing protein</fullName>
    </recommendedName>
</protein>
<dbReference type="AlphaFoldDB" id="A0A2T5TWP3"/>
<dbReference type="OrthoDB" id="9134688at2"/>
<accession>A0A2T5TWP3</accession>
<dbReference type="RefSeq" id="WP_146173409.1">
    <property type="nucleotide sequence ID" value="NZ_QAYE01000015.1"/>
</dbReference>